<dbReference type="RefSeq" id="WP_259629269.1">
    <property type="nucleotide sequence ID" value="NZ_JANYMP010000037.1"/>
</dbReference>
<comment type="caution">
    <text evidence="1">The sequence shown here is derived from an EMBL/GenBank/DDBJ whole genome shotgun (WGS) entry which is preliminary data.</text>
</comment>
<protein>
    <submittedName>
        <fullName evidence="1">Uncharacterized protein</fullName>
    </submittedName>
</protein>
<proteinExistence type="predicted"/>
<sequence length="391" mass="43962">MATLARADTVTELLDLAHLLWCGPDCAGDQHCTFLHYSRSSPAPAMPRAVRSRYNKDTADLFLLMGGDGYTPQTSQAHEIEFWSLLRSAVNLLDRDTPARLHYTDWSKKSAHTASELVVHSCRDTIQWMANWCGACFADQPTALHYVAFSVVCDDLCIPPLDLVHGHFRMYDRSVAALATALDTEGWGHDGVHVLLSLVRQYILQYVEKLTSEVHDQLNLGRNIWDALVYRTHTANTFGAVIAVARLSKTGPATQTWLMDSSICDAISMDLCKSALDVYQHDHHRPTAHRTSERHRRTAYHSIYLDLIDDLVSSGAPEPLVHFGRAGFLYVQLQERYQERRTGRRMALRQSILSRLHHLFGDANPTTSHTEDAFRAAQDTPLPAHTEFSSG</sequence>
<dbReference type="AlphaFoldDB" id="A0A9X2VX85"/>
<name>A0A9X2VX85_9PSEU</name>
<evidence type="ECO:0000313" key="2">
    <source>
        <dbReference type="Proteomes" id="UP001141259"/>
    </source>
</evidence>
<reference evidence="1" key="1">
    <citation type="submission" date="2022-08" db="EMBL/GenBank/DDBJ databases">
        <authorList>
            <person name="Tistechok S."/>
            <person name="Samborskyy M."/>
            <person name="Roman I."/>
        </authorList>
    </citation>
    <scope>NUCLEOTIDE SEQUENCE</scope>
    <source>
        <strain evidence="1">DSM 103496</strain>
    </source>
</reference>
<dbReference type="Proteomes" id="UP001141259">
    <property type="component" value="Unassembled WGS sequence"/>
</dbReference>
<organism evidence="1 2">
    <name type="scientific">Umezawaea endophytica</name>
    <dbReference type="NCBI Taxonomy" id="1654476"/>
    <lineage>
        <taxon>Bacteria</taxon>
        <taxon>Bacillati</taxon>
        <taxon>Actinomycetota</taxon>
        <taxon>Actinomycetes</taxon>
        <taxon>Pseudonocardiales</taxon>
        <taxon>Pseudonocardiaceae</taxon>
        <taxon>Umezawaea</taxon>
    </lineage>
</organism>
<keyword evidence="2" id="KW-1185">Reference proteome</keyword>
<dbReference type="EMBL" id="JANYMP010000037">
    <property type="protein sequence ID" value="MCS7483817.1"/>
    <property type="molecule type" value="Genomic_DNA"/>
</dbReference>
<gene>
    <name evidence="1" type="ORF">NZH93_43875</name>
</gene>
<accession>A0A9X2VX85</accession>
<evidence type="ECO:0000313" key="1">
    <source>
        <dbReference type="EMBL" id="MCS7483817.1"/>
    </source>
</evidence>